<proteinExistence type="predicted"/>
<evidence type="ECO:0000256" key="3">
    <source>
        <dbReference type="SAM" id="Coils"/>
    </source>
</evidence>
<dbReference type="InterPro" id="IPR019734">
    <property type="entry name" value="TPR_rpt"/>
</dbReference>
<dbReference type="OrthoDB" id="5291906at2"/>
<dbReference type="Pfam" id="PF13181">
    <property type="entry name" value="TPR_8"/>
    <property type="match status" value="1"/>
</dbReference>
<dbReference type="InterPro" id="IPR011990">
    <property type="entry name" value="TPR-like_helical_dom_sf"/>
</dbReference>
<dbReference type="RefSeq" id="WP_153420459.1">
    <property type="nucleotide sequence ID" value="NZ_WFLM01000003.1"/>
</dbReference>
<dbReference type="PROSITE" id="PS51257">
    <property type="entry name" value="PROKAR_LIPOPROTEIN"/>
    <property type="match status" value="1"/>
</dbReference>
<dbReference type="EMBL" id="WFLM01000003">
    <property type="protein sequence ID" value="KAB8039060.1"/>
    <property type="molecule type" value="Genomic_DNA"/>
</dbReference>
<name>A0A6N6VSU7_9BACT</name>
<evidence type="ECO:0000313" key="4">
    <source>
        <dbReference type="EMBL" id="KAB8039060.1"/>
    </source>
</evidence>
<feature type="coiled-coil region" evidence="3">
    <location>
        <begin position="119"/>
        <end position="146"/>
    </location>
</feature>
<gene>
    <name evidence="4" type="ORF">GCL60_09405</name>
</gene>
<keyword evidence="3" id="KW-0175">Coiled coil</keyword>
<evidence type="ECO:0000313" key="5">
    <source>
        <dbReference type="Proteomes" id="UP000437748"/>
    </source>
</evidence>
<dbReference type="AlphaFoldDB" id="A0A6N6VSU7"/>
<dbReference type="Pfam" id="PF13174">
    <property type="entry name" value="TPR_6"/>
    <property type="match status" value="1"/>
</dbReference>
<evidence type="ECO:0000256" key="1">
    <source>
        <dbReference type="ARBA" id="ARBA00022737"/>
    </source>
</evidence>
<dbReference type="PANTHER" id="PTHR44186:SF1">
    <property type="entry name" value="BARDET-BIEDL SYNDROME 4 PROTEIN"/>
    <property type="match status" value="1"/>
</dbReference>
<dbReference type="SUPFAM" id="SSF48452">
    <property type="entry name" value="TPR-like"/>
    <property type="match status" value="2"/>
</dbReference>
<dbReference type="Gene3D" id="1.25.40.10">
    <property type="entry name" value="Tetratricopeptide repeat domain"/>
    <property type="match status" value="1"/>
</dbReference>
<keyword evidence="1" id="KW-0677">Repeat</keyword>
<dbReference type="Proteomes" id="UP000437748">
    <property type="component" value="Unassembled WGS sequence"/>
</dbReference>
<keyword evidence="5" id="KW-1185">Reference proteome</keyword>
<keyword evidence="2" id="KW-0802">TPR repeat</keyword>
<comment type="caution">
    <text evidence="4">The sequence shown here is derived from an EMBL/GenBank/DDBJ whole genome shotgun (WGS) entry which is preliminary data.</text>
</comment>
<protein>
    <submittedName>
        <fullName evidence="4">Tetratricopeptide repeat protein</fullName>
    </submittedName>
</protein>
<sequence length="392" mass="45492">MKIKNKIFIWIIVFIFFISCTSSKHIEELEDNNNTEFQAESDLLNLPYYSPFFYYPESTIRSQRKLASDKFTPYDILNYLKPKTETEKLLEDNFLDPELFKSIPSNLDVIASTIHDLQRGDTQKAIEKNKNILNNLERNRTKTLNEDYGVSPFREASLILAIAYLQEGDENQAIQILEKLVTYSNTWSPIYMVLGDYYYNKKAYSLSLNVATKGIDKCNEKLSYLYVLQTKSFRGVGDIIRAKQTLNRALVLFPKNGDIELWSGIIDYDQKDYDSACKHFNAAYELNFMNPYIAHNYSYCLIKSNQYDLANEVLMKAITNSPSQAHLYFLNGVLENLRHNFYAAQKSWQTYLSLADDTDPNYKTVIFKLSQMELNEKDSTEELVYPSSSSPK</sequence>
<dbReference type="PANTHER" id="PTHR44186">
    <property type="match status" value="1"/>
</dbReference>
<accession>A0A6N6VSU7</accession>
<organism evidence="4 5">
    <name type="scientific">Silvanigrella paludirubra</name>
    <dbReference type="NCBI Taxonomy" id="2499159"/>
    <lineage>
        <taxon>Bacteria</taxon>
        <taxon>Pseudomonadati</taxon>
        <taxon>Bdellovibrionota</taxon>
        <taxon>Oligoflexia</taxon>
        <taxon>Silvanigrellales</taxon>
        <taxon>Silvanigrellaceae</taxon>
        <taxon>Silvanigrella</taxon>
    </lineage>
</organism>
<evidence type="ECO:0000256" key="2">
    <source>
        <dbReference type="ARBA" id="ARBA00022803"/>
    </source>
</evidence>
<reference evidence="4 5" key="1">
    <citation type="submission" date="2019-10" db="EMBL/GenBank/DDBJ databases">
        <title>New species of Slilvanegrellaceae.</title>
        <authorList>
            <person name="Pitt A."/>
            <person name="Hahn M.W."/>
        </authorList>
    </citation>
    <scope>NUCLEOTIDE SEQUENCE [LARGE SCALE GENOMIC DNA]</scope>
    <source>
        <strain evidence="4 5">SP-Ram-0.45-NSY-1</strain>
    </source>
</reference>